<feature type="compositionally biased region" description="Basic residues" evidence="8">
    <location>
        <begin position="229"/>
        <end position="240"/>
    </location>
</feature>
<evidence type="ECO:0000256" key="1">
    <source>
        <dbReference type="ARBA" id="ARBA00003913"/>
    </source>
</evidence>
<dbReference type="PANTHER" id="PTHR10639">
    <property type="entry name" value="CLATHRIN LIGHT CHAIN"/>
    <property type="match status" value="1"/>
</dbReference>
<feature type="compositionally biased region" description="Polar residues" evidence="8">
    <location>
        <begin position="68"/>
        <end position="90"/>
    </location>
</feature>
<dbReference type="GO" id="GO:0072583">
    <property type="term" value="P:clathrin-dependent endocytosis"/>
    <property type="evidence" value="ECO:0007669"/>
    <property type="project" value="TreeGrafter"/>
</dbReference>
<name>A0A8S2AM53_ARAAE</name>
<feature type="compositionally biased region" description="Low complexity" evidence="8">
    <location>
        <begin position="34"/>
        <end position="50"/>
    </location>
</feature>
<evidence type="ECO:0000256" key="6">
    <source>
        <dbReference type="ARBA" id="ARBA00023329"/>
    </source>
</evidence>
<comment type="subcellular location">
    <subcellularLocation>
        <location evidence="2 7">Cytoplasmic vesicle membrane</location>
        <topology evidence="2 7">Peripheral membrane protein</topology>
        <orientation evidence="2 7">Cytoplasmic side</orientation>
    </subcellularLocation>
    <subcellularLocation>
        <location evidence="7">Membrane</location>
        <location evidence="7">Coated pit</location>
        <topology evidence="7">Peripheral membrane protein</topology>
        <orientation evidence="7">Cytoplasmic side</orientation>
    </subcellularLocation>
    <text evidence="7">Cytoplasmic face of coated pits and vesicles.</text>
</comment>
<keyword evidence="6 7" id="KW-0968">Cytoplasmic vesicle</keyword>
<comment type="function">
    <text evidence="1 7">Clathrin is the major protein of the polyhedral coat of coated pits and vesicles.</text>
</comment>
<evidence type="ECO:0000256" key="5">
    <source>
        <dbReference type="ARBA" id="ARBA00023176"/>
    </source>
</evidence>
<organism evidence="9 10">
    <name type="scientific">Arabidopsis arenosa</name>
    <name type="common">Sand rock-cress</name>
    <name type="synonym">Cardaminopsis arenosa</name>
    <dbReference type="NCBI Taxonomy" id="38785"/>
    <lineage>
        <taxon>Eukaryota</taxon>
        <taxon>Viridiplantae</taxon>
        <taxon>Streptophyta</taxon>
        <taxon>Embryophyta</taxon>
        <taxon>Tracheophyta</taxon>
        <taxon>Spermatophyta</taxon>
        <taxon>Magnoliopsida</taxon>
        <taxon>eudicotyledons</taxon>
        <taxon>Gunneridae</taxon>
        <taxon>Pentapetalae</taxon>
        <taxon>rosids</taxon>
        <taxon>malvids</taxon>
        <taxon>Brassicales</taxon>
        <taxon>Brassicaceae</taxon>
        <taxon>Camelineae</taxon>
        <taxon>Arabidopsis</taxon>
    </lineage>
</organism>
<proteinExistence type="inferred from homology"/>
<evidence type="ECO:0000313" key="9">
    <source>
        <dbReference type="EMBL" id="CAE6075911.1"/>
    </source>
</evidence>
<comment type="similarity">
    <text evidence="3 7">Belongs to the clathrin light chain family.</text>
</comment>
<evidence type="ECO:0000256" key="3">
    <source>
        <dbReference type="ARBA" id="ARBA00005263"/>
    </source>
</evidence>
<keyword evidence="4 7" id="KW-0472">Membrane</keyword>
<evidence type="ECO:0000256" key="8">
    <source>
        <dbReference type="SAM" id="MobiDB-lite"/>
    </source>
</evidence>
<gene>
    <name evidence="9" type="ORF">AARE701A_LOCUS13161</name>
</gene>
<evidence type="ECO:0000256" key="4">
    <source>
        <dbReference type="ARBA" id="ARBA00023136"/>
    </source>
</evidence>
<keyword evidence="5 7" id="KW-0168">Coated pit</keyword>
<dbReference type="Pfam" id="PF01086">
    <property type="entry name" value="Clathrin_lg_ch"/>
    <property type="match status" value="1"/>
</dbReference>
<dbReference type="GO" id="GO:0030130">
    <property type="term" value="C:clathrin coat of trans-Golgi network vesicle"/>
    <property type="evidence" value="ECO:0007669"/>
    <property type="project" value="InterPro"/>
</dbReference>
<sequence>MSSTLSNEESGLGDSNRSTEVDGGDGGNFTAYESRFQSQRFDSSFSNFDSQPEKESDLLGDDSSPPSNQKEVPETQSPPLINSSDATNGSILPPPSAMEKEEGFALREWRRLNALRLEEKEKEEKEMVQQILETAEQYKAEFYSKRNVTIENNKKLNREKEKLFLENQEKFYAEADKNNWKAIAELIPREVPVIENRGNKKKTTTITVIQGPKPGKPTDLSRMRQVLTKLKHNPPTHMKPKLPSPSGADPNVSEKVTDTEKL</sequence>
<evidence type="ECO:0000313" key="10">
    <source>
        <dbReference type="Proteomes" id="UP000682877"/>
    </source>
</evidence>
<dbReference type="InterPro" id="IPR000996">
    <property type="entry name" value="Clathrin_L-chain"/>
</dbReference>
<dbReference type="AlphaFoldDB" id="A0A8S2AM53"/>
<reference evidence="9" key="1">
    <citation type="submission" date="2021-01" db="EMBL/GenBank/DDBJ databases">
        <authorList>
            <person name="Bezrukov I."/>
        </authorList>
    </citation>
    <scope>NUCLEOTIDE SEQUENCE</scope>
</reference>
<dbReference type="EMBL" id="LR999455">
    <property type="protein sequence ID" value="CAE6075911.1"/>
    <property type="molecule type" value="Genomic_DNA"/>
</dbReference>
<dbReference type="GO" id="GO:0032050">
    <property type="term" value="F:clathrin heavy chain binding"/>
    <property type="evidence" value="ECO:0007669"/>
    <property type="project" value="TreeGrafter"/>
</dbReference>
<dbReference type="PANTHER" id="PTHR10639:SF24">
    <property type="entry name" value="CLATHRIN LIGHT CHAIN 3"/>
    <property type="match status" value="1"/>
</dbReference>
<evidence type="ECO:0000256" key="7">
    <source>
        <dbReference type="RuleBase" id="RU363137"/>
    </source>
</evidence>
<evidence type="ECO:0000256" key="2">
    <source>
        <dbReference type="ARBA" id="ARBA00004180"/>
    </source>
</evidence>
<feature type="compositionally biased region" description="Polar residues" evidence="8">
    <location>
        <begin position="1"/>
        <end position="18"/>
    </location>
</feature>
<keyword evidence="10" id="KW-1185">Reference proteome</keyword>
<dbReference type="Proteomes" id="UP000682877">
    <property type="component" value="Chromosome 5"/>
</dbReference>
<accession>A0A8S2AM53</accession>
<dbReference type="GO" id="GO:0030132">
    <property type="term" value="C:clathrin coat of coated pit"/>
    <property type="evidence" value="ECO:0007669"/>
    <property type="project" value="InterPro"/>
</dbReference>
<feature type="region of interest" description="Disordered" evidence="8">
    <location>
        <begin position="1"/>
        <end position="103"/>
    </location>
</feature>
<dbReference type="GO" id="GO:0005198">
    <property type="term" value="F:structural molecule activity"/>
    <property type="evidence" value="ECO:0007669"/>
    <property type="project" value="InterPro"/>
</dbReference>
<dbReference type="GO" id="GO:0006886">
    <property type="term" value="P:intracellular protein transport"/>
    <property type="evidence" value="ECO:0007669"/>
    <property type="project" value="InterPro"/>
</dbReference>
<protein>
    <recommendedName>
        <fullName evidence="7">Clathrin light chain</fullName>
    </recommendedName>
</protein>
<feature type="region of interest" description="Disordered" evidence="8">
    <location>
        <begin position="229"/>
        <end position="262"/>
    </location>
</feature>